<organism evidence="1 2">
    <name type="scientific">Cetraspora pellucida</name>
    <dbReference type="NCBI Taxonomy" id="1433469"/>
    <lineage>
        <taxon>Eukaryota</taxon>
        <taxon>Fungi</taxon>
        <taxon>Fungi incertae sedis</taxon>
        <taxon>Mucoromycota</taxon>
        <taxon>Glomeromycotina</taxon>
        <taxon>Glomeromycetes</taxon>
        <taxon>Diversisporales</taxon>
        <taxon>Gigasporaceae</taxon>
        <taxon>Cetraspora</taxon>
    </lineage>
</organism>
<reference evidence="1" key="1">
    <citation type="submission" date="2021-06" db="EMBL/GenBank/DDBJ databases">
        <authorList>
            <person name="Kallberg Y."/>
            <person name="Tangrot J."/>
            <person name="Rosling A."/>
        </authorList>
    </citation>
    <scope>NUCLEOTIDE SEQUENCE</scope>
    <source>
        <strain evidence="1">28 12/20/2015</strain>
    </source>
</reference>
<evidence type="ECO:0000313" key="2">
    <source>
        <dbReference type="Proteomes" id="UP000789366"/>
    </source>
</evidence>
<keyword evidence="2" id="KW-1185">Reference proteome</keyword>
<comment type="caution">
    <text evidence="1">The sequence shown here is derived from an EMBL/GenBank/DDBJ whole genome shotgun (WGS) entry which is preliminary data.</text>
</comment>
<gene>
    <name evidence="1" type="ORF">SPELUC_LOCUS3828</name>
</gene>
<protein>
    <submittedName>
        <fullName evidence="1">974_t:CDS:1</fullName>
    </submittedName>
</protein>
<sequence length="142" mass="16733">MNSYQEYKNVNTKYCFTEDKEIHSEGSKNLNSKRKRKEENESIDYKRHKMKKLKGISDVDKNDSDSQYLFSEYYKVFDKSNPLSEYDHCCLGRILRPKKKIQLKHVKQVVQDDLEEEVNATSDIKYIAGNAGITRSAFKYSQ</sequence>
<name>A0ACA9LCJ1_9GLOM</name>
<evidence type="ECO:0000313" key="1">
    <source>
        <dbReference type="EMBL" id="CAG8518704.1"/>
    </source>
</evidence>
<accession>A0ACA9LCJ1</accession>
<dbReference type="Proteomes" id="UP000789366">
    <property type="component" value="Unassembled WGS sequence"/>
</dbReference>
<feature type="non-terminal residue" evidence="1">
    <location>
        <position position="142"/>
    </location>
</feature>
<proteinExistence type="predicted"/>
<dbReference type="EMBL" id="CAJVPW010003104">
    <property type="protein sequence ID" value="CAG8518704.1"/>
    <property type="molecule type" value="Genomic_DNA"/>
</dbReference>